<organism evidence="1 2">
    <name type="scientific">Micrococcus lylae</name>
    <dbReference type="NCBI Taxonomy" id="1273"/>
    <lineage>
        <taxon>Bacteria</taxon>
        <taxon>Bacillati</taxon>
        <taxon>Actinomycetota</taxon>
        <taxon>Actinomycetes</taxon>
        <taxon>Micrococcales</taxon>
        <taxon>Micrococcaceae</taxon>
        <taxon>Micrococcus</taxon>
    </lineage>
</organism>
<evidence type="ECO:0000313" key="1">
    <source>
        <dbReference type="EMBL" id="SJN20070.1"/>
    </source>
</evidence>
<accession>A0A1R4IJT6</accession>
<reference evidence="1 2" key="1">
    <citation type="submission" date="2017-02" db="EMBL/GenBank/DDBJ databases">
        <authorList>
            <person name="Peterson S.W."/>
        </authorList>
    </citation>
    <scope>NUCLEOTIDE SEQUENCE [LARGE SCALE GENOMIC DNA]</scope>
    <source>
        <strain evidence="1 2">2B3F</strain>
    </source>
</reference>
<dbReference type="EMBL" id="FUKP01000018">
    <property type="protein sequence ID" value="SJN20070.1"/>
    <property type="molecule type" value="Genomic_DNA"/>
</dbReference>
<protein>
    <recommendedName>
        <fullName evidence="3">DUF218 domain-containing protein</fullName>
    </recommendedName>
</protein>
<sequence length="228" mass="24397">MAALAALLALAVATVLGWGFWLTTNPAPDEPAHVDAVLVLYTDPAVYDAALELAGKGVTDRLFVSGHLRPDGFERLCGPPAEADPRLDGVTVECFSPDPVTTQGEVVFATERMEALGLHSLGVLTDGRHLERSRILAERCWSGPGESVAMYQYHRQEGLGTQVQQTLYGTGAFLKVAVTPGCDQHSDWLQWSVDRLKQVGASSSAARTVDPADWAAQTSVPGVATRKD</sequence>
<proteinExistence type="predicted"/>
<gene>
    <name evidence="1" type="ORF">FM125_02915</name>
</gene>
<dbReference type="Proteomes" id="UP000196230">
    <property type="component" value="Unassembled WGS sequence"/>
</dbReference>
<evidence type="ECO:0008006" key="3">
    <source>
        <dbReference type="Google" id="ProtNLM"/>
    </source>
</evidence>
<evidence type="ECO:0000313" key="2">
    <source>
        <dbReference type="Proteomes" id="UP000196230"/>
    </source>
</evidence>
<name>A0A1R4IJT6_9MICC</name>
<dbReference type="AlphaFoldDB" id="A0A1R4IJT6"/>